<organism evidence="1 2">
    <name type="scientific">Micromonospora kangleipakensis</name>
    <dbReference type="NCBI Taxonomy" id="1077942"/>
    <lineage>
        <taxon>Bacteria</taxon>
        <taxon>Bacillati</taxon>
        <taxon>Actinomycetota</taxon>
        <taxon>Actinomycetes</taxon>
        <taxon>Micromonosporales</taxon>
        <taxon>Micromonosporaceae</taxon>
        <taxon>Micromonospora</taxon>
    </lineage>
</organism>
<evidence type="ECO:0000313" key="2">
    <source>
        <dbReference type="Proteomes" id="UP000294114"/>
    </source>
</evidence>
<comment type="caution">
    <text evidence="1">The sequence shown here is derived from an EMBL/GenBank/DDBJ whole genome shotgun (WGS) entry which is preliminary data.</text>
</comment>
<accession>A0A4V2GCM8</accession>
<keyword evidence="2" id="KW-1185">Reference proteome</keyword>
<evidence type="ECO:0000313" key="1">
    <source>
        <dbReference type="EMBL" id="RZU72656.1"/>
    </source>
</evidence>
<reference evidence="1 2" key="1">
    <citation type="submission" date="2019-02" db="EMBL/GenBank/DDBJ databases">
        <title>Sequencing the genomes of 1000 actinobacteria strains.</title>
        <authorList>
            <person name="Klenk H.-P."/>
        </authorList>
    </citation>
    <scope>NUCLEOTIDE SEQUENCE [LARGE SCALE GENOMIC DNA]</scope>
    <source>
        <strain evidence="1 2">DSM 45612</strain>
    </source>
</reference>
<proteinExistence type="predicted"/>
<sequence>MPSYDVSGPIDLDVTAGVGFVDIVASDRTDAVAEVVPSKPGRSGDESLAREATVSFDSGVLRVKVPRRLNLFGKSDSVDVRCEVPTGSRVTIETAYGSVRARGVLGDCRIVAKYGGVTADTVANLVLEAPYGSTDIAEVTGRLDVTAGHGVVRIAEVHGDARLRASHGTMELGTAAGDVEAATSGALTIDRALGDVTARSAHGPIRIREVSGGTIRLDNGHADVDVGVPTGIAAWIDAGSAHGRVRNELTPDPAAAASDRAVELHLHANYGNVIIRRITTPRREASK</sequence>
<evidence type="ECO:0008006" key="3">
    <source>
        <dbReference type="Google" id="ProtNLM"/>
    </source>
</evidence>
<gene>
    <name evidence="1" type="ORF">EV384_1028</name>
</gene>
<protein>
    <recommendedName>
        <fullName evidence="3">Adhesin</fullName>
    </recommendedName>
</protein>
<dbReference type="EMBL" id="SHLD01000001">
    <property type="protein sequence ID" value="RZU72656.1"/>
    <property type="molecule type" value="Genomic_DNA"/>
</dbReference>
<dbReference type="AlphaFoldDB" id="A0A4V2GCM8"/>
<dbReference type="Proteomes" id="UP000294114">
    <property type="component" value="Unassembled WGS sequence"/>
</dbReference>
<dbReference type="RefSeq" id="WP_130330594.1">
    <property type="nucleotide sequence ID" value="NZ_SHLD01000001.1"/>
</dbReference>
<dbReference type="OrthoDB" id="3252095at2"/>
<name>A0A4V2GCM8_9ACTN</name>